<dbReference type="AlphaFoldDB" id="A6GCF3"/>
<dbReference type="eggNOG" id="COG3530">
    <property type="taxonomic scope" value="Bacteria"/>
</dbReference>
<dbReference type="Pfam" id="PF12843">
    <property type="entry name" value="QSregVF_b"/>
    <property type="match status" value="1"/>
</dbReference>
<dbReference type="Proteomes" id="UP000005801">
    <property type="component" value="Unassembled WGS sequence"/>
</dbReference>
<protein>
    <recommendedName>
        <fullName evidence="3">Cytoplasmic protein</fullName>
    </recommendedName>
</protein>
<comment type="caution">
    <text evidence="1">The sequence shown here is derived from an EMBL/GenBank/DDBJ whole genome shotgun (WGS) entry which is preliminary data.</text>
</comment>
<dbReference type="EMBL" id="ABCS01000065">
    <property type="protein sequence ID" value="EDM76410.1"/>
    <property type="molecule type" value="Genomic_DNA"/>
</dbReference>
<reference evidence="1 2" key="1">
    <citation type="submission" date="2007-06" db="EMBL/GenBank/DDBJ databases">
        <authorList>
            <person name="Shimkets L."/>
            <person name="Ferriera S."/>
            <person name="Johnson J."/>
            <person name="Kravitz S."/>
            <person name="Beeson K."/>
            <person name="Sutton G."/>
            <person name="Rogers Y.-H."/>
            <person name="Friedman R."/>
            <person name="Frazier M."/>
            <person name="Venter J.C."/>
        </authorList>
    </citation>
    <scope>NUCLEOTIDE SEQUENCE [LARGE SCALE GENOMIC DNA]</scope>
    <source>
        <strain evidence="1 2">SIR-1</strain>
    </source>
</reference>
<evidence type="ECO:0000313" key="2">
    <source>
        <dbReference type="Proteomes" id="UP000005801"/>
    </source>
</evidence>
<dbReference type="STRING" id="391625.PPSIR1_23794"/>
<evidence type="ECO:0000313" key="1">
    <source>
        <dbReference type="EMBL" id="EDM76410.1"/>
    </source>
</evidence>
<name>A6GCF3_9BACT</name>
<accession>A6GCF3</accession>
<evidence type="ECO:0008006" key="3">
    <source>
        <dbReference type="Google" id="ProtNLM"/>
    </source>
</evidence>
<proteinExistence type="predicted"/>
<gene>
    <name evidence="1" type="ORF">PPSIR1_23794</name>
</gene>
<dbReference type="InterPro" id="IPR024530">
    <property type="entry name" value="QSregVF_b"/>
</dbReference>
<organism evidence="1 2">
    <name type="scientific">Plesiocystis pacifica SIR-1</name>
    <dbReference type="NCBI Taxonomy" id="391625"/>
    <lineage>
        <taxon>Bacteria</taxon>
        <taxon>Pseudomonadati</taxon>
        <taxon>Myxococcota</taxon>
        <taxon>Polyangia</taxon>
        <taxon>Nannocystales</taxon>
        <taxon>Nannocystaceae</taxon>
        <taxon>Plesiocystis</taxon>
    </lineage>
</organism>
<sequence length="95" mass="10661">MGCGWMLGLATMSKDDPALPPELGLEPERLLDLVRWRMPFGKYAGVAILDLPERYLLWFRDKGFPAGRLGETMALALEVKLNGLEPLLAPLRRPQ</sequence>
<keyword evidence="2" id="KW-1185">Reference proteome</keyword>